<organism evidence="9 10">
    <name type="scientific">Theobroma cacao</name>
    <name type="common">Cacao</name>
    <name type="synonym">Cocoa</name>
    <dbReference type="NCBI Taxonomy" id="3641"/>
    <lineage>
        <taxon>Eukaryota</taxon>
        <taxon>Viridiplantae</taxon>
        <taxon>Streptophyta</taxon>
        <taxon>Embryophyta</taxon>
        <taxon>Tracheophyta</taxon>
        <taxon>Spermatophyta</taxon>
        <taxon>Magnoliopsida</taxon>
        <taxon>eudicotyledons</taxon>
        <taxon>Gunneridae</taxon>
        <taxon>Pentapetalae</taxon>
        <taxon>rosids</taxon>
        <taxon>malvids</taxon>
        <taxon>Malvales</taxon>
        <taxon>Malvaceae</taxon>
        <taxon>Byttnerioideae</taxon>
        <taxon>Theobroma</taxon>
    </lineage>
</organism>
<keyword evidence="4" id="KW-0479">Metal-binding</keyword>
<keyword evidence="5" id="KW-0460">Magnesium</keyword>
<dbReference type="InterPro" id="IPR001906">
    <property type="entry name" value="Terpene_synth_N"/>
</dbReference>
<dbReference type="Proteomes" id="UP000694886">
    <property type="component" value="Unplaced"/>
</dbReference>
<dbReference type="FunFam" id="1.50.10.130:FF:000001">
    <property type="entry name" value="Isoprene synthase, chloroplastic"/>
    <property type="match status" value="1"/>
</dbReference>
<dbReference type="InterPro" id="IPR008949">
    <property type="entry name" value="Isoprenoid_synthase_dom_sf"/>
</dbReference>
<comment type="function">
    <text evidence="2">Responsible for the cyclization of trans,trans-farnesyl diphosphate (FPP) to (+)-delta cadinene.</text>
</comment>
<proteinExistence type="predicted"/>
<dbReference type="InterPro" id="IPR034741">
    <property type="entry name" value="Terpene_cyclase-like_1_C"/>
</dbReference>
<dbReference type="InterPro" id="IPR036965">
    <property type="entry name" value="Terpene_synth_N_sf"/>
</dbReference>
<evidence type="ECO:0000259" key="7">
    <source>
        <dbReference type="Pfam" id="PF01397"/>
    </source>
</evidence>
<gene>
    <name evidence="10" type="primary">LOC18594744</name>
</gene>
<evidence type="ECO:0000256" key="3">
    <source>
        <dbReference type="ARBA" id="ARBA00013103"/>
    </source>
</evidence>
<dbReference type="GO" id="GO:0000287">
    <property type="term" value="F:magnesium ion binding"/>
    <property type="evidence" value="ECO:0007669"/>
    <property type="project" value="InterPro"/>
</dbReference>
<dbReference type="Gene3D" id="1.10.600.10">
    <property type="entry name" value="Farnesyl Diphosphate Synthase"/>
    <property type="match status" value="1"/>
</dbReference>
<protein>
    <recommendedName>
        <fullName evidence="3">(+)-delta-cadinene synthase</fullName>
        <ecNumber evidence="3">4.2.3.13</ecNumber>
    </recommendedName>
</protein>
<evidence type="ECO:0000256" key="2">
    <source>
        <dbReference type="ARBA" id="ARBA00002383"/>
    </source>
</evidence>
<feature type="domain" description="Terpene synthase metal-binding" evidence="8">
    <location>
        <begin position="244"/>
        <end position="487"/>
    </location>
</feature>
<dbReference type="Gene3D" id="1.50.10.130">
    <property type="entry name" value="Terpene synthase, N-terminal domain"/>
    <property type="match status" value="1"/>
</dbReference>
<dbReference type="KEGG" id="tcc:18594744"/>
<dbReference type="PANTHER" id="PTHR31225:SF218">
    <property type="entry name" value="GERANIOL SYNTHASE, CHLOROPLASTIC-LIKE"/>
    <property type="match status" value="1"/>
</dbReference>
<evidence type="ECO:0000256" key="6">
    <source>
        <dbReference type="ARBA" id="ARBA00023239"/>
    </source>
</evidence>
<accession>A0AB32X3I9</accession>
<feature type="domain" description="Terpene synthase N-terminal" evidence="7">
    <location>
        <begin position="21"/>
        <end position="186"/>
    </location>
</feature>
<dbReference type="SFLD" id="SFLDS00005">
    <property type="entry name" value="Isoprenoid_Synthase_Type_I"/>
    <property type="match status" value="1"/>
</dbReference>
<evidence type="ECO:0000256" key="1">
    <source>
        <dbReference type="ARBA" id="ARBA00001946"/>
    </source>
</evidence>
<dbReference type="InterPro" id="IPR044814">
    <property type="entry name" value="Terpene_cyclase_plant_C1"/>
</dbReference>
<name>A0AB32X3I9_THECC</name>
<reference evidence="10" key="1">
    <citation type="submission" date="2025-08" db="UniProtKB">
        <authorList>
            <consortium name="RefSeq"/>
        </authorList>
    </citation>
    <scope>IDENTIFICATION</scope>
</reference>
<dbReference type="GO" id="GO:0016102">
    <property type="term" value="P:diterpenoid biosynthetic process"/>
    <property type="evidence" value="ECO:0007669"/>
    <property type="project" value="InterPro"/>
</dbReference>
<dbReference type="SUPFAM" id="SSF48239">
    <property type="entry name" value="Terpenoid cyclases/Protein prenyltransferases"/>
    <property type="match status" value="1"/>
</dbReference>
<dbReference type="Pfam" id="PF03936">
    <property type="entry name" value="Terpene_synth_C"/>
    <property type="match status" value="1"/>
</dbReference>
<dbReference type="CDD" id="cd00684">
    <property type="entry name" value="Terpene_cyclase_plant_C1"/>
    <property type="match status" value="1"/>
</dbReference>
<evidence type="ECO:0000259" key="8">
    <source>
        <dbReference type="Pfam" id="PF03936"/>
    </source>
</evidence>
<comment type="cofactor">
    <cofactor evidence="1">
        <name>Mg(2+)</name>
        <dbReference type="ChEBI" id="CHEBI:18420"/>
    </cofactor>
</comment>
<dbReference type="GeneID" id="18594744"/>
<dbReference type="GO" id="GO:0047461">
    <property type="term" value="F:(+)-delta-cadinene synthase activity"/>
    <property type="evidence" value="ECO:0007669"/>
    <property type="project" value="UniProtKB-EC"/>
</dbReference>
<evidence type="ECO:0000313" key="9">
    <source>
        <dbReference type="Proteomes" id="UP000694886"/>
    </source>
</evidence>
<evidence type="ECO:0000256" key="5">
    <source>
        <dbReference type="ARBA" id="ARBA00022842"/>
    </source>
</evidence>
<evidence type="ECO:0000256" key="4">
    <source>
        <dbReference type="ARBA" id="ARBA00022723"/>
    </source>
</evidence>
<sequence length="543" mass="63087">MDSNVVQVNQRRSAGYLPTVWDPEFIKSFSLPYMYESDGTRLEELKQTAKRLFTSVNEPEEKLDLINTIQRLGVAKHFAKEIQEVLDHVHPYIVNDLYTVALQFRLLRQNGFSINSDVFNKFMDSDGKFKDSLGEDVAGLLSLYEASYLGLHGEDVLEEANKFSTKHLELAMEKLGKELAEQLKESLQVPLYWRLPRMEARNFVNIYQRDSKRNLDLLQLAKLDFNLLLSVYVKELKELAEWWKDLNMKDKPPFARDRLVECYFWAMGSVPDPHLYKCRRNLTKFGSLATVLDDVFDIYGSIDELGKYMDAINRWDLEAMEELPEYMKVCYSGMYDHVNEMVQDASKDLGLDILPYIKDQWVCYTRSLHVEAGRFYDGYMPTLDEYFQNGWISIGLATGLAYAFFGVLEDSKTEHLPLEFFENWSESELFYWPSFITRLLDDLTTCKLEMERGETANSIQCYMIQEGVCEEEARDHVKGLVSDSWKKLNKFIAHNSLPIGFANTALAMTRCVTRMYQFGDWFGIQSQANKDCVKSSLFNPMLN</sequence>
<dbReference type="AlphaFoldDB" id="A0AB32X3I9"/>
<dbReference type="EC" id="4.2.3.13" evidence="3"/>
<dbReference type="Pfam" id="PF01397">
    <property type="entry name" value="Terpene_synth"/>
    <property type="match status" value="1"/>
</dbReference>
<dbReference type="SFLD" id="SFLDG01019">
    <property type="entry name" value="Terpene_Cyclase_Like_1_C_Termi"/>
    <property type="match status" value="1"/>
</dbReference>
<dbReference type="SUPFAM" id="SSF48576">
    <property type="entry name" value="Terpenoid synthases"/>
    <property type="match status" value="1"/>
</dbReference>
<dbReference type="InterPro" id="IPR005630">
    <property type="entry name" value="Terpene_synthase_metal-bd"/>
</dbReference>
<dbReference type="PANTHER" id="PTHR31225">
    <property type="entry name" value="OS04G0344100 PROTEIN-RELATED"/>
    <property type="match status" value="1"/>
</dbReference>
<dbReference type="RefSeq" id="XP_017985231.1">
    <property type="nucleotide sequence ID" value="XM_018129742.1"/>
</dbReference>
<dbReference type="InterPro" id="IPR008930">
    <property type="entry name" value="Terpenoid_cyclase/PrenylTrfase"/>
</dbReference>
<evidence type="ECO:0000313" key="10">
    <source>
        <dbReference type="RefSeq" id="XP_017985231.1"/>
    </source>
</evidence>
<keyword evidence="6" id="KW-0456">Lyase</keyword>
<dbReference type="InterPro" id="IPR050148">
    <property type="entry name" value="Terpene_synthase-like"/>
</dbReference>
<dbReference type="FunFam" id="1.10.600.10:FF:000007">
    <property type="entry name" value="Isoprene synthase, chloroplastic"/>
    <property type="match status" value="1"/>
</dbReference>